<dbReference type="InterPro" id="IPR024530">
    <property type="entry name" value="QSregVF_b"/>
</dbReference>
<protein>
    <submittedName>
        <fullName evidence="1">Putative quorum-sensing-regulated virulence factor</fullName>
    </submittedName>
</protein>
<dbReference type="EMBL" id="MT142956">
    <property type="protein sequence ID" value="QJA91035.1"/>
    <property type="molecule type" value="Genomic_DNA"/>
</dbReference>
<gene>
    <name evidence="1" type="ORF">MM415B03496_0004</name>
</gene>
<accession>A0A6M3LCY2</accession>
<proteinExistence type="predicted"/>
<evidence type="ECO:0000313" key="1">
    <source>
        <dbReference type="EMBL" id="QJA91035.1"/>
    </source>
</evidence>
<sequence>MSNEWADYEMPWGKHQGECVGQVPSSYLRWILNEVDEDKWPKLVEAADRELSWRDEHNQHFED</sequence>
<name>A0A6M3LCY2_9ZZZZ</name>
<dbReference type="AlphaFoldDB" id="A0A6M3LCY2"/>
<organism evidence="1">
    <name type="scientific">viral metagenome</name>
    <dbReference type="NCBI Taxonomy" id="1070528"/>
    <lineage>
        <taxon>unclassified sequences</taxon>
        <taxon>metagenomes</taxon>
        <taxon>organismal metagenomes</taxon>
    </lineage>
</organism>
<reference evidence="1" key="1">
    <citation type="submission" date="2020-03" db="EMBL/GenBank/DDBJ databases">
        <title>The deep terrestrial virosphere.</title>
        <authorList>
            <person name="Holmfeldt K."/>
            <person name="Nilsson E."/>
            <person name="Simone D."/>
            <person name="Lopez-Fernandez M."/>
            <person name="Wu X."/>
            <person name="de Brujin I."/>
            <person name="Lundin D."/>
            <person name="Andersson A."/>
            <person name="Bertilsson S."/>
            <person name="Dopson M."/>
        </authorList>
    </citation>
    <scope>NUCLEOTIDE SEQUENCE</scope>
    <source>
        <strain evidence="1">MM415B03496</strain>
    </source>
</reference>
<dbReference type="Pfam" id="PF12843">
    <property type="entry name" value="QSregVF_b"/>
    <property type="match status" value="1"/>
</dbReference>